<accession>A0A2T7F7V8</accession>
<dbReference type="STRING" id="1504633.A0A2T7F7V8"/>
<dbReference type="InterPro" id="IPR013087">
    <property type="entry name" value="Znf_C2H2_type"/>
</dbReference>
<evidence type="ECO:0000259" key="3">
    <source>
        <dbReference type="PROSITE" id="PS50157"/>
    </source>
</evidence>
<dbReference type="PROSITE" id="PS50157">
    <property type="entry name" value="ZINC_FINGER_C2H2_2"/>
    <property type="match status" value="1"/>
</dbReference>
<name>A0A2T7F7V8_9POAL</name>
<dbReference type="OrthoDB" id="1933825at2759"/>
<protein>
    <recommendedName>
        <fullName evidence="3">C2H2-type domain-containing protein</fullName>
    </recommendedName>
</protein>
<dbReference type="EMBL" id="CM009749">
    <property type="protein sequence ID" value="PUZ76145.1"/>
    <property type="molecule type" value="Genomic_DNA"/>
</dbReference>
<reference evidence="4 5" key="1">
    <citation type="submission" date="2018-04" db="EMBL/GenBank/DDBJ databases">
        <title>WGS assembly of Panicum hallii var. hallii HAL2.</title>
        <authorList>
            <person name="Lovell J."/>
            <person name="Jenkins J."/>
            <person name="Lowry D."/>
            <person name="Mamidi S."/>
            <person name="Sreedasyam A."/>
            <person name="Weng X."/>
            <person name="Barry K."/>
            <person name="Bonette J."/>
            <person name="Campitelli B."/>
            <person name="Daum C."/>
            <person name="Gordon S."/>
            <person name="Gould B."/>
            <person name="Lipzen A."/>
            <person name="MacQueen A."/>
            <person name="Palacio-Mejia J."/>
            <person name="Plott C."/>
            <person name="Shakirov E."/>
            <person name="Shu S."/>
            <person name="Yoshinaga Y."/>
            <person name="Zane M."/>
            <person name="Rokhsar D."/>
            <person name="Grimwood J."/>
            <person name="Schmutz J."/>
            <person name="Juenger T."/>
        </authorList>
    </citation>
    <scope>NUCLEOTIDE SEQUENCE [LARGE SCALE GENOMIC DNA]</scope>
    <source>
        <strain evidence="5">cv. HAL2</strain>
    </source>
</reference>
<organism evidence="4 5">
    <name type="scientific">Panicum hallii var. hallii</name>
    <dbReference type="NCBI Taxonomy" id="1504633"/>
    <lineage>
        <taxon>Eukaryota</taxon>
        <taxon>Viridiplantae</taxon>
        <taxon>Streptophyta</taxon>
        <taxon>Embryophyta</taxon>
        <taxon>Tracheophyta</taxon>
        <taxon>Spermatophyta</taxon>
        <taxon>Magnoliopsida</taxon>
        <taxon>Liliopsida</taxon>
        <taxon>Poales</taxon>
        <taxon>Poaceae</taxon>
        <taxon>PACMAD clade</taxon>
        <taxon>Panicoideae</taxon>
        <taxon>Panicodae</taxon>
        <taxon>Paniceae</taxon>
        <taxon>Panicinae</taxon>
        <taxon>Panicum</taxon>
        <taxon>Panicum sect. Panicum</taxon>
    </lineage>
</organism>
<feature type="region of interest" description="Disordered" evidence="2">
    <location>
        <begin position="74"/>
        <end position="97"/>
    </location>
</feature>
<dbReference type="GO" id="GO:0008270">
    <property type="term" value="F:zinc ion binding"/>
    <property type="evidence" value="ECO:0007669"/>
    <property type="project" value="UniProtKB-KW"/>
</dbReference>
<gene>
    <name evidence="4" type="ORF">GQ55_1G266500</name>
</gene>
<dbReference type="Proteomes" id="UP000244336">
    <property type="component" value="Chromosome 1"/>
</dbReference>
<feature type="domain" description="C2H2-type" evidence="3">
    <location>
        <begin position="28"/>
        <end position="59"/>
    </location>
</feature>
<keyword evidence="5" id="KW-1185">Reference proteome</keyword>
<evidence type="ECO:0000256" key="2">
    <source>
        <dbReference type="SAM" id="MobiDB-lite"/>
    </source>
</evidence>
<keyword evidence="1" id="KW-0862">Zinc</keyword>
<evidence type="ECO:0000313" key="5">
    <source>
        <dbReference type="Proteomes" id="UP000244336"/>
    </source>
</evidence>
<sequence>MDMQMDKVEFNSNLSLQQSYPPKLPTIFSCSYCRQKFQSAHALCGHQNAYKLQHSLGKRNREAFLAVRQGKDENAGMEGSSALSAEAGSNVPRGKKQRDEVCQVLQGSGGSTSSSTMIQKFLQQEVFFLLIRETCSPFYLSVKQKQCSSVVFCFSRNASVAPLNHLFQKF</sequence>
<keyword evidence="1" id="KW-0479">Metal-binding</keyword>
<dbReference type="Gramene" id="PUZ76145">
    <property type="protein sequence ID" value="PUZ76145"/>
    <property type="gene ID" value="GQ55_1G266500"/>
</dbReference>
<dbReference type="AlphaFoldDB" id="A0A2T7F7V8"/>
<evidence type="ECO:0000256" key="1">
    <source>
        <dbReference type="PROSITE-ProRule" id="PRU00042"/>
    </source>
</evidence>
<feature type="compositionally biased region" description="Low complexity" evidence="2">
    <location>
        <begin position="76"/>
        <end position="89"/>
    </location>
</feature>
<proteinExistence type="predicted"/>
<evidence type="ECO:0000313" key="4">
    <source>
        <dbReference type="EMBL" id="PUZ76145.1"/>
    </source>
</evidence>
<keyword evidence="1" id="KW-0863">Zinc-finger</keyword>